<dbReference type="AlphaFoldDB" id="A0A9W5PMH3"/>
<protein>
    <submittedName>
        <fullName evidence="2">Uncharacterized protein</fullName>
    </submittedName>
</protein>
<evidence type="ECO:0000256" key="1">
    <source>
        <dbReference type="SAM" id="MobiDB-lite"/>
    </source>
</evidence>
<accession>A0A9W5PMH3</accession>
<sequence length="30" mass="3172">MLIKPKRLQAGDTVTTVSPSWGGAGDSEIR</sequence>
<feature type="region of interest" description="Disordered" evidence="1">
    <location>
        <begin position="1"/>
        <end position="30"/>
    </location>
</feature>
<comment type="caution">
    <text evidence="2">The sequence shown here is derived from an EMBL/GenBank/DDBJ whole genome shotgun (WGS) entry which is preliminary data.</text>
</comment>
<reference evidence="2 3" key="1">
    <citation type="submission" date="2012-12" db="EMBL/GenBank/DDBJ databases">
        <title>The Genome Sequence of Bacillus cereus VD133.</title>
        <authorList>
            <consortium name="The Broad Institute Genome Sequencing Platform"/>
            <consortium name="The Broad Institute Genome Sequencing Center for Infectious Disease"/>
            <person name="Feldgarden M."/>
            <person name="Van der Auwera G.A."/>
            <person name="Mahillon J."/>
            <person name="Duprez V."/>
            <person name="Timmery S."/>
            <person name="Mattelet C."/>
            <person name="Dierick K."/>
            <person name="Sun M."/>
            <person name="Yu Z."/>
            <person name="Zhu L."/>
            <person name="Hu X."/>
            <person name="Shank E.B."/>
            <person name="Swiecicka I."/>
            <person name="Hansen B.M."/>
            <person name="Andrup L."/>
            <person name="Walker B."/>
            <person name="Young S.K."/>
            <person name="Zeng Q."/>
            <person name="Gargeya S."/>
            <person name="Fitzgerald M."/>
            <person name="Haas B."/>
            <person name="Abouelleil A."/>
            <person name="Alvarado L."/>
            <person name="Arachchi H.M."/>
            <person name="Berlin A.M."/>
            <person name="Chapman S.B."/>
            <person name="Dewar J."/>
            <person name="Goldberg J."/>
            <person name="Griggs A."/>
            <person name="Gujja S."/>
            <person name="Hansen M."/>
            <person name="Howarth C."/>
            <person name="Imamovic A."/>
            <person name="Larimer J."/>
            <person name="McCowan C."/>
            <person name="Murphy C."/>
            <person name="Neiman D."/>
            <person name="Pearson M."/>
            <person name="Priest M."/>
            <person name="Roberts A."/>
            <person name="Saif S."/>
            <person name="Shea T."/>
            <person name="Sisk P."/>
            <person name="Sykes S."/>
            <person name="Wortman J."/>
            <person name="Nusbaum C."/>
            <person name="Birren B."/>
        </authorList>
    </citation>
    <scope>NUCLEOTIDE SEQUENCE [LARGE SCALE GENOMIC DNA]</scope>
    <source>
        <strain evidence="2 3">VD133</strain>
    </source>
</reference>
<organism evidence="2 3">
    <name type="scientific">Bacillus cereus VD133</name>
    <dbReference type="NCBI Taxonomy" id="1053233"/>
    <lineage>
        <taxon>Bacteria</taxon>
        <taxon>Bacillati</taxon>
        <taxon>Bacillota</taxon>
        <taxon>Bacilli</taxon>
        <taxon>Bacillales</taxon>
        <taxon>Bacillaceae</taxon>
        <taxon>Bacillus</taxon>
        <taxon>Bacillus cereus group</taxon>
    </lineage>
</organism>
<dbReference type="EMBL" id="AHFB01000090">
    <property type="protein sequence ID" value="EOO29712.1"/>
    <property type="molecule type" value="Genomic_DNA"/>
</dbReference>
<evidence type="ECO:0000313" key="3">
    <source>
        <dbReference type="Proteomes" id="UP000014018"/>
    </source>
</evidence>
<dbReference type="Proteomes" id="UP000014018">
    <property type="component" value="Unassembled WGS sequence"/>
</dbReference>
<name>A0A9W5PMH3_BACCE</name>
<gene>
    <name evidence="2" type="ORF">IIU_05297</name>
</gene>
<evidence type="ECO:0000313" key="2">
    <source>
        <dbReference type="EMBL" id="EOO29712.1"/>
    </source>
</evidence>
<proteinExistence type="predicted"/>